<evidence type="ECO:0000259" key="2">
    <source>
        <dbReference type="PROSITE" id="PS50983"/>
    </source>
</evidence>
<protein>
    <submittedName>
        <fullName evidence="3">Periplasmic binding protein</fullName>
    </submittedName>
</protein>
<dbReference type="OrthoDB" id="5290730at2"/>
<dbReference type="AlphaFoldDB" id="A0A0K6ISI2"/>
<reference evidence="4" key="1">
    <citation type="submission" date="2015-08" db="EMBL/GenBank/DDBJ databases">
        <authorList>
            <person name="Babu N.S."/>
            <person name="Beckwith C.J."/>
            <person name="Beseler K.G."/>
            <person name="Brison A."/>
            <person name="Carone J.V."/>
            <person name="Caskin T.P."/>
            <person name="Diamond M."/>
            <person name="Durham M.E."/>
            <person name="Foxe J.M."/>
            <person name="Go M."/>
            <person name="Henderson B.A."/>
            <person name="Jones I.B."/>
            <person name="McGettigan J.A."/>
            <person name="Micheletti S.J."/>
            <person name="Nasrallah M.E."/>
            <person name="Ortiz D."/>
            <person name="Piller C.R."/>
            <person name="Privatt S.R."/>
            <person name="Schneider S.L."/>
            <person name="Sharp S."/>
            <person name="Smith T.C."/>
            <person name="Stanton J.D."/>
            <person name="Ullery H.E."/>
            <person name="Wilson R.J."/>
            <person name="Serrano M.G."/>
            <person name="Buck G."/>
            <person name="Lee V."/>
            <person name="Wang Y."/>
            <person name="Carvalho R."/>
            <person name="Voegtly L."/>
            <person name="Shi R."/>
            <person name="Duckworth R."/>
            <person name="Johnson A."/>
            <person name="Loviza R."/>
            <person name="Walstead R."/>
            <person name="Shah Z."/>
            <person name="Kiflezghi M."/>
            <person name="Wade K."/>
            <person name="Ball S.L."/>
            <person name="Bradley K.W."/>
            <person name="Asai D.J."/>
            <person name="Bowman C.A."/>
            <person name="Russell D.A."/>
            <person name="Pope W.H."/>
            <person name="Jacobs-Sera D."/>
            <person name="Hendrix R.W."/>
            <person name="Hatfull G.F."/>
        </authorList>
    </citation>
    <scope>NUCLEOTIDE SEQUENCE [LARGE SCALE GENOMIC DNA]</scope>
    <source>
        <strain evidence="4">JCM 19170</strain>
    </source>
</reference>
<keyword evidence="4" id="KW-1185">Reference proteome</keyword>
<dbReference type="Proteomes" id="UP000182108">
    <property type="component" value="Unassembled WGS sequence"/>
</dbReference>
<dbReference type="InterPro" id="IPR002491">
    <property type="entry name" value="ABC_transptr_periplasmic_BD"/>
</dbReference>
<dbReference type="EMBL" id="CYHH01000002">
    <property type="protein sequence ID" value="CUB06065.1"/>
    <property type="molecule type" value="Genomic_DNA"/>
</dbReference>
<dbReference type="PANTHER" id="PTHR30535:SF35">
    <property type="entry name" value="PERIPLASMIC BINDING PROTEIN"/>
    <property type="match status" value="1"/>
</dbReference>
<evidence type="ECO:0000313" key="4">
    <source>
        <dbReference type="Proteomes" id="UP000182108"/>
    </source>
</evidence>
<proteinExistence type="predicted"/>
<dbReference type="RefSeq" id="WP_055422967.1">
    <property type="nucleotide sequence ID" value="NZ_CYHH01000002.1"/>
</dbReference>
<dbReference type="InterPro" id="IPR054828">
    <property type="entry name" value="Vit_B12_bind_prot"/>
</dbReference>
<dbReference type="PROSITE" id="PS50983">
    <property type="entry name" value="FE_B12_PBP"/>
    <property type="match status" value="1"/>
</dbReference>
<dbReference type="Pfam" id="PF01497">
    <property type="entry name" value="Peripla_BP_2"/>
    <property type="match status" value="1"/>
</dbReference>
<gene>
    <name evidence="3" type="ORF">Ga0061068_102268</name>
</gene>
<name>A0A0K6ISI2_9PROT</name>
<accession>A0A0K6ISI2</accession>
<organism evidence="3 4">
    <name type="scientific">Tepidiphilus thermophilus</name>
    <dbReference type="NCBI Taxonomy" id="876478"/>
    <lineage>
        <taxon>Bacteria</taxon>
        <taxon>Pseudomonadati</taxon>
        <taxon>Pseudomonadota</taxon>
        <taxon>Hydrogenophilia</taxon>
        <taxon>Hydrogenophilales</taxon>
        <taxon>Hydrogenophilaceae</taxon>
        <taxon>Tepidiphilus</taxon>
    </lineage>
</organism>
<keyword evidence="1" id="KW-0732">Signal</keyword>
<sequence length="273" mass="30108">MAEALWYDALGVPHRRVTGTPRIVSLVPSLTETLFAFSLGEAVVGRTGFCVHPAEVKGVPKVGGTKDVRLERLFALEPTHVIANVDENRREQVEAIAAAGIEVIVTHPCRLEDNVALFRLLGGVFDREEAADYAVQAFESVLELARTIAASLPPERVLYPIWRGPWMTVARSTWISAMLEAVGWQTWPAIEEPRYPVIDEESVHRAGIARVLLPSEPYRFGEEHAEEARRLLGADVPVTLVDGEMVSWYGTRAISGLCYLAALRRDLAEALSA</sequence>
<evidence type="ECO:0000313" key="3">
    <source>
        <dbReference type="EMBL" id="CUB06065.1"/>
    </source>
</evidence>
<dbReference type="NCBIfam" id="NF038402">
    <property type="entry name" value="TroA_like"/>
    <property type="match status" value="1"/>
</dbReference>
<dbReference type="PANTHER" id="PTHR30535">
    <property type="entry name" value="VITAMIN B12-BINDING PROTEIN"/>
    <property type="match status" value="1"/>
</dbReference>
<evidence type="ECO:0000256" key="1">
    <source>
        <dbReference type="ARBA" id="ARBA00022729"/>
    </source>
</evidence>
<feature type="domain" description="Fe/B12 periplasmic-binding" evidence="2">
    <location>
        <begin position="22"/>
        <end position="271"/>
    </location>
</feature>
<dbReference type="Gene3D" id="3.40.50.1980">
    <property type="entry name" value="Nitrogenase molybdenum iron protein domain"/>
    <property type="match status" value="2"/>
</dbReference>
<dbReference type="InterPro" id="IPR050902">
    <property type="entry name" value="ABC_Transporter_SBP"/>
</dbReference>
<dbReference type="SUPFAM" id="SSF53807">
    <property type="entry name" value="Helical backbone' metal receptor"/>
    <property type="match status" value="1"/>
</dbReference>